<evidence type="ECO:0000313" key="3">
    <source>
        <dbReference type="Proteomes" id="UP000178449"/>
    </source>
</evidence>
<feature type="signal peptide" evidence="1">
    <location>
        <begin position="1"/>
        <end position="27"/>
    </location>
</feature>
<protein>
    <recommendedName>
        <fullName evidence="4">EF-hand domain-containing protein</fullName>
    </recommendedName>
</protein>
<dbReference type="AlphaFoldDB" id="A0A1F6G7C2"/>
<evidence type="ECO:0008006" key="4">
    <source>
        <dbReference type="Google" id="ProtNLM"/>
    </source>
</evidence>
<feature type="chain" id="PRO_5009524514" description="EF-hand domain-containing protein" evidence="1">
    <location>
        <begin position="28"/>
        <end position="438"/>
    </location>
</feature>
<sequence length="438" mass="45726">MKTTRCKNWMIGALLVGLSSLAGCASADKDTSCTQRLDEKDFVSVSEDTSCSDYQRASAYLGRAGFLFENFLKSDAADNYRSTLGVASSVTSWDTWEGKTYYQNAMQLSGDETGDQYEGVSRANDLIEIHLFSSLGAMLAELYIGIDTDADGTFAQTEINTLTNIRSSSDSSYGKNDISTTNWLQIVNSGTVYLVNTSTGACYTDSTYAGISGVNGASGSTTVGAGDCAALTGTVSGSCAIVATVTDVQNMFLTTVSASSNSVLTLTESIVAFNSRLNADMAALGLGSDSSLTSDSTGQIDSIDNGGTCSNSTTTEVNQLLTLVNSSSSTSKTSYSSYNKVKASSLSSSSDNSLTIPSSFSYGAVTFSCTNSSDMDARLVFQTSTSGTYAAYYGTASDSIKNTFTSLANYQLDASGTTKASVKGDGIISFSELLCATN</sequence>
<organism evidence="2 3">
    <name type="scientific">Candidatus Lambdaproteobacteria bacterium RIFOXYD2_FULL_50_16</name>
    <dbReference type="NCBI Taxonomy" id="1817772"/>
    <lineage>
        <taxon>Bacteria</taxon>
        <taxon>Pseudomonadati</taxon>
        <taxon>Pseudomonadota</taxon>
        <taxon>Candidatus Lambdaproteobacteria</taxon>
    </lineage>
</organism>
<comment type="caution">
    <text evidence="2">The sequence shown here is derived from an EMBL/GenBank/DDBJ whole genome shotgun (WGS) entry which is preliminary data.</text>
</comment>
<dbReference type="Proteomes" id="UP000178449">
    <property type="component" value="Unassembled WGS sequence"/>
</dbReference>
<gene>
    <name evidence="2" type="ORF">A2527_09090</name>
</gene>
<evidence type="ECO:0000256" key="1">
    <source>
        <dbReference type="SAM" id="SignalP"/>
    </source>
</evidence>
<keyword evidence="1" id="KW-0732">Signal</keyword>
<evidence type="ECO:0000313" key="2">
    <source>
        <dbReference type="EMBL" id="OGG94000.1"/>
    </source>
</evidence>
<name>A0A1F6G7C2_9PROT</name>
<proteinExistence type="predicted"/>
<accession>A0A1F6G7C2</accession>
<reference evidence="2 3" key="1">
    <citation type="journal article" date="2016" name="Nat. Commun.">
        <title>Thousands of microbial genomes shed light on interconnected biogeochemical processes in an aquifer system.</title>
        <authorList>
            <person name="Anantharaman K."/>
            <person name="Brown C.T."/>
            <person name="Hug L.A."/>
            <person name="Sharon I."/>
            <person name="Castelle C.J."/>
            <person name="Probst A.J."/>
            <person name="Thomas B.C."/>
            <person name="Singh A."/>
            <person name="Wilkins M.J."/>
            <person name="Karaoz U."/>
            <person name="Brodie E.L."/>
            <person name="Williams K.H."/>
            <person name="Hubbard S.S."/>
            <person name="Banfield J.F."/>
        </authorList>
    </citation>
    <scope>NUCLEOTIDE SEQUENCE [LARGE SCALE GENOMIC DNA]</scope>
</reference>
<dbReference type="PROSITE" id="PS51257">
    <property type="entry name" value="PROKAR_LIPOPROTEIN"/>
    <property type="match status" value="1"/>
</dbReference>
<dbReference type="EMBL" id="MFNE01000043">
    <property type="protein sequence ID" value="OGG94000.1"/>
    <property type="molecule type" value="Genomic_DNA"/>
</dbReference>